<dbReference type="AlphaFoldDB" id="A0A1I7Y2S2"/>
<keyword evidence="2" id="KW-1185">Reference proteome</keyword>
<feature type="region of interest" description="Disordered" evidence="1">
    <location>
        <begin position="29"/>
        <end position="48"/>
    </location>
</feature>
<organism evidence="2 3">
    <name type="scientific">Steinernema glaseri</name>
    <dbReference type="NCBI Taxonomy" id="37863"/>
    <lineage>
        <taxon>Eukaryota</taxon>
        <taxon>Metazoa</taxon>
        <taxon>Ecdysozoa</taxon>
        <taxon>Nematoda</taxon>
        <taxon>Chromadorea</taxon>
        <taxon>Rhabditida</taxon>
        <taxon>Tylenchina</taxon>
        <taxon>Panagrolaimomorpha</taxon>
        <taxon>Strongyloidoidea</taxon>
        <taxon>Steinernematidae</taxon>
        <taxon>Steinernema</taxon>
    </lineage>
</organism>
<proteinExistence type="predicted"/>
<evidence type="ECO:0000313" key="2">
    <source>
        <dbReference type="Proteomes" id="UP000095287"/>
    </source>
</evidence>
<reference evidence="3" key="1">
    <citation type="submission" date="2016-11" db="UniProtKB">
        <authorList>
            <consortium name="WormBaseParasite"/>
        </authorList>
    </citation>
    <scope>IDENTIFICATION</scope>
</reference>
<evidence type="ECO:0000313" key="3">
    <source>
        <dbReference type="WBParaSite" id="L893_g1207.t1"/>
    </source>
</evidence>
<feature type="compositionally biased region" description="Low complexity" evidence="1">
    <location>
        <begin position="38"/>
        <end position="47"/>
    </location>
</feature>
<name>A0A1I7Y2S2_9BILA</name>
<dbReference type="WBParaSite" id="L893_g1207.t1">
    <property type="protein sequence ID" value="L893_g1207.t1"/>
    <property type="gene ID" value="L893_g1207"/>
</dbReference>
<evidence type="ECO:0000256" key="1">
    <source>
        <dbReference type="SAM" id="MobiDB-lite"/>
    </source>
</evidence>
<protein>
    <submittedName>
        <fullName evidence="3">Uncharacterized protein</fullName>
    </submittedName>
</protein>
<dbReference type="Proteomes" id="UP000095287">
    <property type="component" value="Unplaced"/>
</dbReference>
<accession>A0A1I7Y2S2</accession>
<sequence length="144" mass="16470">MSFRRPSFQLGLCRSANFCLDEDFRPKRWRKAQRSGTEENTSSSETTIVTPLRRDSGAVGWPFIYSPASKSNRMLAINTSRLDLPGEREKRRGGVMGKHEASAGKRVSKISFIFTYPLNTGFIWIDDLEDNLEQRAEMVRQTGY</sequence>